<protein>
    <submittedName>
        <fullName evidence="1">Uncharacterized protein</fullName>
    </submittedName>
</protein>
<dbReference type="EMBL" id="LATX01000841">
    <property type="protein sequence ID" value="KTB44816.1"/>
    <property type="molecule type" value="Genomic_DNA"/>
</dbReference>
<reference evidence="1 2" key="1">
    <citation type="submission" date="2015-12" db="EMBL/GenBank/DDBJ databases">
        <title>Draft genome sequence of Moniliophthora roreri, the causal agent of frosty pod rot of cacao.</title>
        <authorList>
            <person name="Aime M.C."/>
            <person name="Diaz-Valderrama J.R."/>
            <person name="Kijpornyongpan T."/>
            <person name="Phillips-Mora W."/>
        </authorList>
    </citation>
    <scope>NUCLEOTIDE SEQUENCE [LARGE SCALE GENOMIC DNA]</scope>
    <source>
        <strain evidence="1 2">MCA 2952</strain>
    </source>
</reference>
<comment type="caution">
    <text evidence="1">The sequence shown here is derived from an EMBL/GenBank/DDBJ whole genome shotgun (WGS) entry which is preliminary data.</text>
</comment>
<sequence length="69" mass="7688">MGGALWWNSATNSKKTFDIIKMLESLSDTELVCWQETYIIPADDTVGRAEVTTIHSTSYNQCPFPATTT</sequence>
<name>A0A0W0G8D4_MONRR</name>
<proteinExistence type="predicted"/>
<dbReference type="AlphaFoldDB" id="A0A0W0G8D4"/>
<dbReference type="Proteomes" id="UP000054988">
    <property type="component" value="Unassembled WGS sequence"/>
</dbReference>
<evidence type="ECO:0000313" key="1">
    <source>
        <dbReference type="EMBL" id="KTB44816.1"/>
    </source>
</evidence>
<accession>A0A0W0G8D4</accession>
<gene>
    <name evidence="1" type="ORF">WG66_2607</name>
</gene>
<evidence type="ECO:0000313" key="2">
    <source>
        <dbReference type="Proteomes" id="UP000054988"/>
    </source>
</evidence>
<organism evidence="1 2">
    <name type="scientific">Moniliophthora roreri</name>
    <name type="common">Frosty pod rot fungus</name>
    <name type="synonym">Monilia roreri</name>
    <dbReference type="NCBI Taxonomy" id="221103"/>
    <lineage>
        <taxon>Eukaryota</taxon>
        <taxon>Fungi</taxon>
        <taxon>Dikarya</taxon>
        <taxon>Basidiomycota</taxon>
        <taxon>Agaricomycotina</taxon>
        <taxon>Agaricomycetes</taxon>
        <taxon>Agaricomycetidae</taxon>
        <taxon>Agaricales</taxon>
        <taxon>Marasmiineae</taxon>
        <taxon>Marasmiaceae</taxon>
        <taxon>Moniliophthora</taxon>
    </lineage>
</organism>